<feature type="coiled-coil region" evidence="1">
    <location>
        <begin position="151"/>
        <end position="220"/>
    </location>
</feature>
<dbReference type="Proteomes" id="UP001347796">
    <property type="component" value="Unassembled WGS sequence"/>
</dbReference>
<dbReference type="EMBL" id="JAZGQO010000004">
    <property type="protein sequence ID" value="KAK6187172.1"/>
    <property type="molecule type" value="Genomic_DNA"/>
</dbReference>
<protein>
    <submittedName>
        <fullName evidence="2">Uncharacterized protein</fullName>
    </submittedName>
</protein>
<evidence type="ECO:0000256" key="1">
    <source>
        <dbReference type="SAM" id="Coils"/>
    </source>
</evidence>
<reference evidence="2 3" key="1">
    <citation type="submission" date="2024-01" db="EMBL/GenBank/DDBJ databases">
        <title>The genome of the rayed Mediterranean limpet Patella caerulea (Linnaeus, 1758).</title>
        <authorList>
            <person name="Anh-Thu Weber A."/>
            <person name="Halstead-Nussloch G."/>
        </authorList>
    </citation>
    <scope>NUCLEOTIDE SEQUENCE [LARGE SCALE GENOMIC DNA]</scope>
    <source>
        <strain evidence="2">AATW-2023a</strain>
        <tissue evidence="2">Whole specimen</tissue>
    </source>
</reference>
<keyword evidence="1" id="KW-0175">Coiled coil</keyword>
<feature type="coiled-coil region" evidence="1">
    <location>
        <begin position="11"/>
        <end position="59"/>
    </location>
</feature>
<name>A0AAN8JWN4_PATCE</name>
<sequence>MRKNIHLRDDNDQQSHKIQSLLHKIDDLERQLDSNKADLDRLNECQNELKENFEQERRISQRLHRQCNDLRTVRTRPVNLPNKHESSDKHLHTKIEILMADLEAERENNRTLVIELEEARNENYADKDTINKLMTDVFKLKKDAEKNALWQNKAEKNNEEYFKKIQQLQKEKRMIEEEKIVCQTKQWDLDEEKNNLFHKNHELERKLERFKREYEKLKDDIMNGFTPEMRERLNTYRQQKKKKPVLPPSAVDEITSSSLRNYTITQQKSSTLPAPTPCSMNSDQYASGYCDYDNEPTRDTIKASPEVEIKKKGLEKSDSTIAQLGYPDDYGDNGEDEDEIYTDFQRTNLMHSMSRSSISSQESSLPEYFEIDDILVPNSPARILKVYEREHPVLLSVNTLNSVKLTCNADQIEVMNLQIDDANISIGDIIVQIKYRVKGEDIEVVFNGMTLDEANKAVQKCIESKPDIVTVYIVPGAKSKKQFLDQGKFYIRTNIEYKGTEYLPLADGEIVFVQEMKGNEHWYAVKTDQKSGRLMKVGGCIPNMEEAKKLMQPSSKSDSQTTAVPRAAPLQRNGAFRMRDGKPAYSSPYTVVMPMRACTPLPISIRGPDMLVSAILDTLKLKATDWVKVIRRKKWCEMIREDKHVIFGSSLSVSDYDYMNRCIVINVKLDKKNQLERIFGKDIIKNFDGGDYKDNLVTERNSKNLVFDESISDQSDMLQVLQGHVKSLQNSIFWIDVSHKW</sequence>
<organism evidence="2 3">
    <name type="scientific">Patella caerulea</name>
    <name type="common">Rayed Mediterranean limpet</name>
    <dbReference type="NCBI Taxonomy" id="87958"/>
    <lineage>
        <taxon>Eukaryota</taxon>
        <taxon>Metazoa</taxon>
        <taxon>Spiralia</taxon>
        <taxon>Lophotrochozoa</taxon>
        <taxon>Mollusca</taxon>
        <taxon>Gastropoda</taxon>
        <taxon>Patellogastropoda</taxon>
        <taxon>Patelloidea</taxon>
        <taxon>Patellidae</taxon>
        <taxon>Patella</taxon>
    </lineage>
</organism>
<gene>
    <name evidence="2" type="ORF">SNE40_005256</name>
</gene>
<dbReference type="AlphaFoldDB" id="A0AAN8JWN4"/>
<evidence type="ECO:0000313" key="2">
    <source>
        <dbReference type="EMBL" id="KAK6187172.1"/>
    </source>
</evidence>
<keyword evidence="3" id="KW-1185">Reference proteome</keyword>
<proteinExistence type="predicted"/>
<accession>A0AAN8JWN4</accession>
<dbReference type="Gene3D" id="2.30.30.40">
    <property type="entry name" value="SH3 Domains"/>
    <property type="match status" value="1"/>
</dbReference>
<comment type="caution">
    <text evidence="2">The sequence shown here is derived from an EMBL/GenBank/DDBJ whole genome shotgun (WGS) entry which is preliminary data.</text>
</comment>
<evidence type="ECO:0000313" key="3">
    <source>
        <dbReference type="Proteomes" id="UP001347796"/>
    </source>
</evidence>